<protein>
    <submittedName>
        <fullName evidence="1">Uncharacterized protein</fullName>
    </submittedName>
</protein>
<dbReference type="RefSeq" id="WP_017834337.1">
    <property type="nucleotide sequence ID" value="NZ_JSUH01000002.1"/>
</dbReference>
<keyword evidence="2" id="KW-1185">Reference proteome</keyword>
<reference evidence="1 2" key="1">
    <citation type="journal article" date="2003" name="Int. J. Syst. Evol. Microbiol.">
        <title>Kocuria polaris sp. nov., an orange-pigmented psychrophilic bacterium isolated from an Antarctic cyanobacterial mat sample.</title>
        <authorList>
            <person name="Reddy G.S."/>
            <person name="Prakash J.S."/>
            <person name="Prabahar V."/>
            <person name="Matsumoto G.I."/>
            <person name="Stackebrandt E."/>
            <person name="Shivaji S."/>
        </authorList>
    </citation>
    <scope>NUCLEOTIDE SEQUENCE [LARGE SCALE GENOMIC DNA]</scope>
    <source>
        <strain evidence="1 2">CMS 76or</strain>
    </source>
</reference>
<dbReference type="Proteomes" id="UP000030466">
    <property type="component" value="Unassembled WGS sequence"/>
</dbReference>
<dbReference type="OrthoDB" id="4882851at2"/>
<sequence length="224" mass="24502">MDSPLDTTVARVPITVRCLDEHGRPVRLSARTLGRGSTDLQDLLRRAYAAVREDCPAETVTVSFLEDCRGRLQLEYLVVDRTRPSRWRRNRERGRAEDVRTALTEATIVVTLAVEAVGAVAAASTARWSEGDTPDFADLVLDGARTVRLPGAVRDLLGDDAVLELLRGTMAMFLDDDVEQLVIGKDPELPGRYQETVVTRSPALVRFLRGGPLAGLVPGGSERP</sequence>
<name>A0A0A6VVA8_KOCRO</name>
<evidence type="ECO:0000313" key="1">
    <source>
        <dbReference type="EMBL" id="KHD98561.1"/>
    </source>
</evidence>
<organism evidence="1 2">
    <name type="scientific">Kocuria rosea subsp. polaris</name>
    <dbReference type="NCBI Taxonomy" id="136273"/>
    <lineage>
        <taxon>Bacteria</taxon>
        <taxon>Bacillati</taxon>
        <taxon>Actinomycetota</taxon>
        <taxon>Actinomycetes</taxon>
        <taxon>Micrococcales</taxon>
        <taxon>Micrococcaceae</taxon>
        <taxon>Kocuria</taxon>
    </lineage>
</organism>
<dbReference type="AlphaFoldDB" id="A0A0A6VVA8"/>
<comment type="caution">
    <text evidence="1">The sequence shown here is derived from an EMBL/GenBank/DDBJ whole genome shotgun (WGS) entry which is preliminary data.</text>
</comment>
<dbReference type="EMBL" id="JSUH01000002">
    <property type="protein sequence ID" value="KHD98561.1"/>
    <property type="molecule type" value="Genomic_DNA"/>
</dbReference>
<accession>A0A0A6VVA8</accession>
<evidence type="ECO:0000313" key="2">
    <source>
        <dbReference type="Proteomes" id="UP000030466"/>
    </source>
</evidence>
<gene>
    <name evidence="1" type="ORF">GY22_02385</name>
</gene>
<proteinExistence type="predicted"/>